<protein>
    <submittedName>
        <fullName evidence="1">Uncharacterized protein</fullName>
    </submittedName>
</protein>
<dbReference type="EMBL" id="BK015792">
    <property type="protein sequence ID" value="DAE25102.1"/>
    <property type="molecule type" value="Genomic_DNA"/>
</dbReference>
<evidence type="ECO:0000313" key="1">
    <source>
        <dbReference type="EMBL" id="DAE25102.1"/>
    </source>
</evidence>
<sequence length="31" mass="3861">MGSSPIYRTKQEIQRPQRFLDFFFCRLFYSV</sequence>
<organism evidence="1">
    <name type="scientific">Siphoviridae sp. ct4Am4</name>
    <dbReference type="NCBI Taxonomy" id="2826287"/>
    <lineage>
        <taxon>Viruses</taxon>
        <taxon>Duplodnaviria</taxon>
        <taxon>Heunggongvirae</taxon>
        <taxon>Uroviricota</taxon>
        <taxon>Caudoviricetes</taxon>
    </lineage>
</organism>
<name>A0A8S5R0W2_9CAUD</name>
<reference evidence="1" key="1">
    <citation type="journal article" date="2021" name="Proc. Natl. Acad. Sci. U.S.A.">
        <title>A Catalog of Tens of Thousands of Viruses from Human Metagenomes Reveals Hidden Associations with Chronic Diseases.</title>
        <authorList>
            <person name="Tisza M.J."/>
            <person name="Buck C.B."/>
        </authorList>
    </citation>
    <scope>NUCLEOTIDE SEQUENCE</scope>
    <source>
        <strain evidence="1">Ct4Am4</strain>
    </source>
</reference>
<accession>A0A8S5R0W2</accession>
<proteinExistence type="predicted"/>